<accession>A0A803Q0D6</accession>
<dbReference type="AlphaFoldDB" id="A0A803Q0D6"/>
<feature type="compositionally biased region" description="Basic and acidic residues" evidence="1">
    <location>
        <begin position="9"/>
        <end position="20"/>
    </location>
</feature>
<dbReference type="EnsemblPlants" id="evm.model.06.882">
    <property type="protein sequence ID" value="cds.evm.model.06.882"/>
    <property type="gene ID" value="evm.TU.06.882"/>
</dbReference>
<feature type="region of interest" description="Disordered" evidence="1">
    <location>
        <begin position="1"/>
        <end position="25"/>
    </location>
</feature>
<dbReference type="EMBL" id="UZAU01000584">
    <property type="status" value="NOT_ANNOTATED_CDS"/>
    <property type="molecule type" value="Genomic_DNA"/>
</dbReference>
<proteinExistence type="predicted"/>
<evidence type="ECO:0000313" key="3">
    <source>
        <dbReference type="Proteomes" id="UP000596661"/>
    </source>
</evidence>
<name>A0A803Q0D6_CANSA</name>
<keyword evidence="3" id="KW-1185">Reference proteome</keyword>
<dbReference type="Proteomes" id="UP000596661">
    <property type="component" value="Chromosome 6"/>
</dbReference>
<evidence type="ECO:0000256" key="1">
    <source>
        <dbReference type="SAM" id="MobiDB-lite"/>
    </source>
</evidence>
<sequence length="287" mass="32257">MGRVGIVEDATHSLDGREPEVGQAKAPVANHDVEIWDSESEVEEVLPARRRLGQSSMIGVDHVLIKAAKPQVLDQGPQELGEERRSPLPALDSQRHRWGRHTTNQAGGQISSLPTCPCLHLEAREARTRYGFYMQRSSWKAFRRGFRLPPVRQPMIVDPPLRRTQPSSKGTHRPNRRVDLAIRLRALEADHRRMDSVLSTVDDELRELGDGKLKMLSSKIIYEIKLHNPKVDLSYIGASFLESTLAQGKQLYEKRMEKDQTTALLEGSSLGQFDKAMADTPTEVVDG</sequence>
<organism evidence="2 3">
    <name type="scientific">Cannabis sativa</name>
    <name type="common">Hemp</name>
    <name type="synonym">Marijuana</name>
    <dbReference type="NCBI Taxonomy" id="3483"/>
    <lineage>
        <taxon>Eukaryota</taxon>
        <taxon>Viridiplantae</taxon>
        <taxon>Streptophyta</taxon>
        <taxon>Embryophyta</taxon>
        <taxon>Tracheophyta</taxon>
        <taxon>Spermatophyta</taxon>
        <taxon>Magnoliopsida</taxon>
        <taxon>eudicotyledons</taxon>
        <taxon>Gunneridae</taxon>
        <taxon>Pentapetalae</taxon>
        <taxon>rosids</taxon>
        <taxon>fabids</taxon>
        <taxon>Rosales</taxon>
        <taxon>Cannabaceae</taxon>
        <taxon>Cannabis</taxon>
    </lineage>
</organism>
<protein>
    <submittedName>
        <fullName evidence="2">Uncharacterized protein</fullName>
    </submittedName>
</protein>
<reference evidence="2" key="1">
    <citation type="submission" date="2018-11" db="EMBL/GenBank/DDBJ databases">
        <authorList>
            <person name="Grassa J C."/>
        </authorList>
    </citation>
    <scope>NUCLEOTIDE SEQUENCE [LARGE SCALE GENOMIC DNA]</scope>
</reference>
<reference evidence="2" key="2">
    <citation type="submission" date="2021-03" db="UniProtKB">
        <authorList>
            <consortium name="EnsemblPlants"/>
        </authorList>
    </citation>
    <scope>IDENTIFICATION</scope>
</reference>
<dbReference type="Gramene" id="evm.model.06.882">
    <property type="protein sequence ID" value="cds.evm.model.06.882"/>
    <property type="gene ID" value="evm.TU.06.882"/>
</dbReference>
<feature type="region of interest" description="Disordered" evidence="1">
    <location>
        <begin position="153"/>
        <end position="173"/>
    </location>
</feature>
<evidence type="ECO:0000313" key="2">
    <source>
        <dbReference type="EnsemblPlants" id="cds.evm.model.06.882"/>
    </source>
</evidence>
<feature type="region of interest" description="Disordered" evidence="1">
    <location>
        <begin position="74"/>
        <end position="93"/>
    </location>
</feature>